<keyword evidence="3" id="KW-1185">Reference proteome</keyword>
<dbReference type="NCBIfam" id="NF005567">
    <property type="entry name" value="PRK07238.1"/>
    <property type="match status" value="1"/>
</dbReference>
<dbReference type="CDD" id="cd07040">
    <property type="entry name" value="HP"/>
    <property type="match status" value="1"/>
</dbReference>
<reference evidence="2 3" key="1">
    <citation type="submission" date="2020-07" db="EMBL/GenBank/DDBJ databases">
        <title>Sequencing the genomes of 1000 actinobacteria strains.</title>
        <authorList>
            <person name="Klenk H.-P."/>
        </authorList>
    </citation>
    <scope>NUCLEOTIDE SEQUENCE [LARGE SCALE GENOMIC DNA]</scope>
    <source>
        <strain evidence="2 3">DSM 29531</strain>
    </source>
</reference>
<dbReference type="SUPFAM" id="SSF53098">
    <property type="entry name" value="Ribonuclease H-like"/>
    <property type="match status" value="1"/>
</dbReference>
<dbReference type="Gene3D" id="3.30.420.10">
    <property type="entry name" value="Ribonuclease H-like superfamily/Ribonuclease H"/>
    <property type="match status" value="1"/>
</dbReference>
<evidence type="ECO:0000259" key="1">
    <source>
        <dbReference type="PROSITE" id="PS50879"/>
    </source>
</evidence>
<dbReference type="InterPro" id="IPR029033">
    <property type="entry name" value="His_PPase_superfam"/>
</dbReference>
<dbReference type="GO" id="GO:0016791">
    <property type="term" value="F:phosphatase activity"/>
    <property type="evidence" value="ECO:0007669"/>
    <property type="project" value="TreeGrafter"/>
</dbReference>
<dbReference type="CDD" id="cd09279">
    <property type="entry name" value="RNase_HI_like"/>
    <property type="match status" value="1"/>
</dbReference>
<dbReference type="InterPro" id="IPR050275">
    <property type="entry name" value="PGM_Phosphatase"/>
</dbReference>
<dbReference type="EMBL" id="JACCFW010000001">
    <property type="protein sequence ID" value="NYJ74361.1"/>
    <property type="molecule type" value="Genomic_DNA"/>
</dbReference>
<dbReference type="PANTHER" id="PTHR48100">
    <property type="entry name" value="BROAD-SPECIFICITY PHOSPHATASE YOR283W-RELATED"/>
    <property type="match status" value="1"/>
</dbReference>
<dbReference type="InterPro" id="IPR012337">
    <property type="entry name" value="RNaseH-like_sf"/>
</dbReference>
<dbReference type="InterPro" id="IPR002156">
    <property type="entry name" value="RNaseH_domain"/>
</dbReference>
<dbReference type="GO" id="GO:0005737">
    <property type="term" value="C:cytoplasm"/>
    <property type="evidence" value="ECO:0007669"/>
    <property type="project" value="TreeGrafter"/>
</dbReference>
<accession>A0A853DHR3</accession>
<feature type="domain" description="RNase H type-1" evidence="1">
    <location>
        <begin position="1"/>
        <end position="138"/>
    </location>
</feature>
<dbReference type="SMART" id="SM00855">
    <property type="entry name" value="PGAM"/>
    <property type="match status" value="1"/>
</dbReference>
<evidence type="ECO:0000313" key="2">
    <source>
        <dbReference type="EMBL" id="NYJ74361.1"/>
    </source>
</evidence>
<comment type="caution">
    <text evidence="2">The sequence shown here is derived from an EMBL/GenBank/DDBJ whole genome shotgun (WGS) entry which is preliminary data.</text>
</comment>
<dbReference type="GO" id="GO:0004523">
    <property type="term" value="F:RNA-DNA hybrid ribonuclease activity"/>
    <property type="evidence" value="ECO:0007669"/>
    <property type="project" value="InterPro"/>
</dbReference>
<evidence type="ECO:0000313" key="3">
    <source>
        <dbReference type="Proteomes" id="UP000571817"/>
    </source>
</evidence>
<dbReference type="GO" id="GO:0004619">
    <property type="term" value="F:phosphoglycerate mutase activity"/>
    <property type="evidence" value="ECO:0007669"/>
    <property type="project" value="UniProtKB-EC"/>
</dbReference>
<dbReference type="InterPro" id="IPR036397">
    <property type="entry name" value="RNaseH_sf"/>
</dbReference>
<dbReference type="PROSITE" id="PS50879">
    <property type="entry name" value="RNASE_H_1"/>
    <property type="match status" value="1"/>
</dbReference>
<dbReference type="InterPro" id="IPR013078">
    <property type="entry name" value="His_Pase_superF_clade-1"/>
</dbReference>
<proteinExistence type="predicted"/>
<protein>
    <submittedName>
        <fullName evidence="2">Putative phosphoglycerate mutase</fullName>
        <ecNumber evidence="2">5.4.2.12</ecNumber>
    </submittedName>
</protein>
<gene>
    <name evidence="2" type="ORF">HNR15_001324</name>
</gene>
<organism evidence="2 3">
    <name type="scientific">Allobranchiibius huperziae</name>
    <dbReference type="NCBI Taxonomy" id="1874116"/>
    <lineage>
        <taxon>Bacteria</taxon>
        <taxon>Bacillati</taxon>
        <taxon>Actinomycetota</taxon>
        <taxon>Actinomycetes</taxon>
        <taxon>Micrococcales</taxon>
        <taxon>Dermacoccaceae</taxon>
        <taxon>Allobranchiibius</taxon>
    </lineage>
</organism>
<dbReference type="GO" id="GO:0003676">
    <property type="term" value="F:nucleic acid binding"/>
    <property type="evidence" value="ECO:0007669"/>
    <property type="project" value="InterPro"/>
</dbReference>
<dbReference type="Gene3D" id="3.40.50.1240">
    <property type="entry name" value="Phosphoglycerate mutase-like"/>
    <property type="match status" value="1"/>
</dbReference>
<dbReference type="Pfam" id="PF13456">
    <property type="entry name" value="RVT_3"/>
    <property type="match status" value="1"/>
</dbReference>
<sequence length="403" mass="42362">MARELIVEADGGSRGNPGVAGYGALVRDAASGELLAERAAPLGKASNNVAEYSGLIAGLEAAEAIDPGARVAVRMDSKLVVEQMAGRWKIKHEDMKRLALEANSFVRRRRALGGDVTWTWIPREINKDADKLSNDGMDGRRVVRDLWSPDGIDTAPAAEAGTPAAAGDTVDHTGTLFDTEPVAPQAPTTARRPDVATATTIVLLRHGVTDFTVGQKLDGRGGADPSLNAQGRRQAAAAADELAARLTGAVHVVSSSLTRARETGESAARALGVALQVDADWDEQDVGTWDGLTFAEIEAAHPGELSQMRSDADFRPDGGESHTELVARVATAFRRAVDAAGPGGTVVVATHRKPLMVVLALILGISGETAWMLQADPASLTTLQVWADGRAVVQNLNVTHHLP</sequence>
<keyword evidence="2" id="KW-0413">Isomerase</keyword>
<dbReference type="Proteomes" id="UP000571817">
    <property type="component" value="Unassembled WGS sequence"/>
</dbReference>
<name>A0A853DHR3_9MICO</name>
<dbReference type="EC" id="5.4.2.12" evidence="2"/>
<dbReference type="PANTHER" id="PTHR48100:SF1">
    <property type="entry name" value="HISTIDINE PHOSPHATASE FAMILY PROTEIN-RELATED"/>
    <property type="match status" value="1"/>
</dbReference>
<dbReference type="AlphaFoldDB" id="A0A853DHR3"/>
<dbReference type="RefSeq" id="WP_179480183.1">
    <property type="nucleotide sequence ID" value="NZ_JACCFW010000001.1"/>
</dbReference>
<dbReference type="SUPFAM" id="SSF53254">
    <property type="entry name" value="Phosphoglycerate mutase-like"/>
    <property type="match status" value="1"/>
</dbReference>
<dbReference type="Pfam" id="PF00300">
    <property type="entry name" value="His_Phos_1"/>
    <property type="match status" value="1"/>
</dbReference>